<name>A0A0V1IN08_TRIPS</name>
<comment type="caution">
    <text evidence="2">The sequence shown here is derived from an EMBL/GenBank/DDBJ whole genome shotgun (WGS) entry which is preliminary data.</text>
</comment>
<proteinExistence type="predicted"/>
<gene>
    <name evidence="2" type="ORF">T4C_10167</name>
    <name evidence="1" type="ORF">T4C_8474</name>
</gene>
<dbReference type="EMBL" id="JYDV01000225">
    <property type="protein sequence ID" value="KRZ24254.1"/>
    <property type="molecule type" value="Genomic_DNA"/>
</dbReference>
<reference evidence="2 3" key="1">
    <citation type="submission" date="2015-01" db="EMBL/GenBank/DDBJ databases">
        <title>Evolution of Trichinella species and genotypes.</title>
        <authorList>
            <person name="Korhonen P.K."/>
            <person name="Edoardo P."/>
            <person name="Giuseppe L.R."/>
            <person name="Gasser R.B."/>
        </authorList>
    </citation>
    <scope>NUCLEOTIDE SEQUENCE [LARGE SCALE GENOMIC DNA]</scope>
    <source>
        <strain evidence="2">ISS176</strain>
    </source>
</reference>
<protein>
    <submittedName>
        <fullName evidence="2">Uncharacterized protein</fullName>
    </submittedName>
</protein>
<evidence type="ECO:0000313" key="1">
    <source>
        <dbReference type="EMBL" id="KRZ21950.1"/>
    </source>
</evidence>
<dbReference type="Proteomes" id="UP000054826">
    <property type="component" value="Unassembled WGS sequence"/>
</dbReference>
<evidence type="ECO:0000313" key="3">
    <source>
        <dbReference type="Proteomes" id="UP000054826"/>
    </source>
</evidence>
<accession>A0A0V1IN08</accession>
<organism evidence="2 3">
    <name type="scientific">Trichinella pseudospiralis</name>
    <name type="common">Parasitic roundworm</name>
    <dbReference type="NCBI Taxonomy" id="6337"/>
    <lineage>
        <taxon>Eukaryota</taxon>
        <taxon>Metazoa</taxon>
        <taxon>Ecdysozoa</taxon>
        <taxon>Nematoda</taxon>
        <taxon>Enoplea</taxon>
        <taxon>Dorylaimia</taxon>
        <taxon>Trichinellida</taxon>
        <taxon>Trichinellidae</taxon>
        <taxon>Trichinella</taxon>
    </lineage>
</organism>
<sequence length="64" mass="7019">MEDGKRKGNPIALPSNLHAIAVDAPHIRVCEIYGTVSIMKFRTFASPGSSMRIYRLTRVGFGLA</sequence>
<dbReference type="EMBL" id="JYDV01000332">
    <property type="protein sequence ID" value="KRZ21950.1"/>
    <property type="molecule type" value="Genomic_DNA"/>
</dbReference>
<evidence type="ECO:0000313" key="2">
    <source>
        <dbReference type="EMBL" id="KRZ24254.1"/>
    </source>
</evidence>
<dbReference type="AlphaFoldDB" id="A0A0V1IN08"/>